<gene>
    <name evidence="1" type="ORF">CWB99_17460</name>
</gene>
<sequence length="202" mass="22098">MKLASSLVVTGIIAMSVWGIALLQPMPVQALSSAQPQTVTQKQSSLKATRTNVATEATAQQQGTLMVALDTLVISGNTATLPTDKVQQLWQDFNTNTALNSRLIKQPLAVYVLYKDFSANFAQATITIGYSIDALSSAEDTVTLDAARYEPLLSRKKHSVQDIALAWQEIDYRRPINRVVEIHYLSDHSTITSSELLVGYGE</sequence>
<protein>
    <submittedName>
        <fullName evidence="1">Uncharacterized protein</fullName>
    </submittedName>
</protein>
<dbReference type="OrthoDB" id="5870161at2"/>
<reference evidence="1 2" key="1">
    <citation type="submission" date="2018-01" db="EMBL/GenBank/DDBJ databases">
        <authorList>
            <person name="Paulsen S."/>
            <person name="Gram L.K."/>
        </authorList>
    </citation>
    <scope>NUCLEOTIDE SEQUENCE [LARGE SCALE GENOMIC DNA]</scope>
    <source>
        <strain evidence="1 2">S2676</strain>
    </source>
</reference>
<evidence type="ECO:0000313" key="1">
    <source>
        <dbReference type="EMBL" id="TMP26885.1"/>
    </source>
</evidence>
<comment type="caution">
    <text evidence="1">The sequence shown here is derived from an EMBL/GenBank/DDBJ whole genome shotgun (WGS) entry which is preliminary data.</text>
</comment>
<reference evidence="2" key="2">
    <citation type="submission" date="2019-06" db="EMBL/GenBank/DDBJ databases">
        <title>Co-occurence of chitin degradation, pigmentation and bioactivity in marine Pseudoalteromonas.</title>
        <authorList>
            <person name="Sonnenschein E.C."/>
            <person name="Bech P.K."/>
        </authorList>
    </citation>
    <scope>NUCLEOTIDE SEQUENCE [LARGE SCALE GENOMIC DNA]</scope>
    <source>
        <strain evidence="2">S2676</strain>
    </source>
</reference>
<dbReference type="EMBL" id="PNCI01000041">
    <property type="protein sequence ID" value="TMP26885.1"/>
    <property type="molecule type" value="Genomic_DNA"/>
</dbReference>
<dbReference type="Proteomes" id="UP000310249">
    <property type="component" value="Unassembled WGS sequence"/>
</dbReference>
<dbReference type="Gene3D" id="3.20.80.10">
    <property type="entry name" value="Regulatory factor, effector binding domain"/>
    <property type="match status" value="1"/>
</dbReference>
<proteinExistence type="predicted"/>
<dbReference type="RefSeq" id="WP_138551154.1">
    <property type="nucleotide sequence ID" value="NZ_PNCH01000018.1"/>
</dbReference>
<organism evidence="1 2">
    <name type="scientific">Pseudoalteromonas rubra</name>
    <dbReference type="NCBI Taxonomy" id="43658"/>
    <lineage>
        <taxon>Bacteria</taxon>
        <taxon>Pseudomonadati</taxon>
        <taxon>Pseudomonadota</taxon>
        <taxon>Gammaproteobacteria</taxon>
        <taxon>Alteromonadales</taxon>
        <taxon>Pseudoalteromonadaceae</taxon>
        <taxon>Pseudoalteromonas</taxon>
    </lineage>
</organism>
<accession>A0A5S3WIL6</accession>
<name>A0A5S3WIL6_9GAMM</name>
<evidence type="ECO:0000313" key="2">
    <source>
        <dbReference type="Proteomes" id="UP000310249"/>
    </source>
</evidence>
<dbReference type="InterPro" id="IPR011256">
    <property type="entry name" value="Reg_factor_effector_dom_sf"/>
</dbReference>
<dbReference type="AlphaFoldDB" id="A0A5S3WIL6"/>